<keyword evidence="1" id="KW-0812">Transmembrane</keyword>
<proteinExistence type="predicted"/>
<accession>A0ABS4KHL5</accession>
<protein>
    <submittedName>
        <fullName evidence="2">Transporter family-2 protein</fullName>
    </submittedName>
</protein>
<evidence type="ECO:0000313" key="2">
    <source>
        <dbReference type="EMBL" id="MBP2027273.1"/>
    </source>
</evidence>
<evidence type="ECO:0000313" key="3">
    <source>
        <dbReference type="Proteomes" id="UP001314903"/>
    </source>
</evidence>
<feature type="transmembrane region" description="Helical" evidence="1">
    <location>
        <begin position="58"/>
        <end position="81"/>
    </location>
</feature>
<feature type="transmembrane region" description="Helical" evidence="1">
    <location>
        <begin position="30"/>
        <end position="51"/>
    </location>
</feature>
<dbReference type="RefSeq" id="WP_209660208.1">
    <property type="nucleotide sequence ID" value="NZ_JAGGLI010000009.1"/>
</dbReference>
<dbReference type="Proteomes" id="UP001314903">
    <property type="component" value="Unassembled WGS sequence"/>
</dbReference>
<keyword evidence="1" id="KW-1133">Transmembrane helix</keyword>
<dbReference type="EMBL" id="JAGGLI010000009">
    <property type="protein sequence ID" value="MBP2027273.1"/>
    <property type="molecule type" value="Genomic_DNA"/>
</dbReference>
<feature type="transmembrane region" description="Helical" evidence="1">
    <location>
        <begin position="87"/>
        <end position="111"/>
    </location>
</feature>
<gene>
    <name evidence="2" type="ORF">J2Z35_001067</name>
</gene>
<comment type="caution">
    <text evidence="2">The sequence shown here is derived from an EMBL/GenBank/DDBJ whole genome shotgun (WGS) entry which is preliminary data.</text>
</comment>
<evidence type="ECO:0000256" key="1">
    <source>
        <dbReference type="SAM" id="Phobius"/>
    </source>
</evidence>
<keyword evidence="3" id="KW-1185">Reference proteome</keyword>
<dbReference type="PANTHER" id="PTHR34821:SF2">
    <property type="entry name" value="INNER MEMBRANE PROTEIN YDCZ"/>
    <property type="match status" value="1"/>
</dbReference>
<organism evidence="2 3">
    <name type="scientific">Acetoanaerobium pronyense</name>
    <dbReference type="NCBI Taxonomy" id="1482736"/>
    <lineage>
        <taxon>Bacteria</taxon>
        <taxon>Bacillati</taxon>
        <taxon>Bacillota</taxon>
        <taxon>Clostridia</taxon>
        <taxon>Peptostreptococcales</taxon>
        <taxon>Filifactoraceae</taxon>
        <taxon>Acetoanaerobium</taxon>
    </lineage>
</organism>
<reference evidence="2 3" key="1">
    <citation type="submission" date="2021-03" db="EMBL/GenBank/DDBJ databases">
        <title>Genomic Encyclopedia of Type Strains, Phase IV (KMG-IV): sequencing the most valuable type-strain genomes for metagenomic binning, comparative biology and taxonomic classification.</title>
        <authorList>
            <person name="Goeker M."/>
        </authorList>
    </citation>
    <scope>NUCLEOTIDE SEQUENCE [LARGE SCALE GENOMIC DNA]</scope>
    <source>
        <strain evidence="2 3">DSM 27512</strain>
    </source>
</reference>
<keyword evidence="1" id="KW-0472">Membrane</keyword>
<dbReference type="InterPro" id="IPR006750">
    <property type="entry name" value="YdcZ"/>
</dbReference>
<sequence>MNILFIIFSIAIGGLLSIQGNINNQVSRLFTLSGMVIGISIVQAIGIIMVSKGEALKYLGVLGGPKMWISGFMGVIILLGLTKSISFLGSVMAFSSVIVGQVIFSAIIDTFGLLGQPKQPLSMYRSISIGLMLVAVVLLILDNGKS</sequence>
<dbReference type="Pfam" id="PF04657">
    <property type="entry name" value="DMT_YdcZ"/>
    <property type="match status" value="1"/>
</dbReference>
<dbReference type="PANTHER" id="PTHR34821">
    <property type="entry name" value="INNER MEMBRANE PROTEIN YDCZ"/>
    <property type="match status" value="1"/>
</dbReference>
<name>A0ABS4KHL5_9FIRM</name>
<feature type="transmembrane region" description="Helical" evidence="1">
    <location>
        <begin position="123"/>
        <end position="141"/>
    </location>
</feature>